<accession>A0A8S1YP55</accession>
<sequence>MFNISCPYQNHESNVEFFCINPFCRDPRLFCFEQCFQVTSWHQHDRRHINKIELLPNYLMDISNQCNLLQQEMKQLIQVITELFDQLEKLILKRFQWSVKKLKDLGGKQIEVALSNMINFDEFQRRLIQQLNTSSDYMIQTLKSFIQEFEVDEISLFYYLADQSIEI</sequence>
<dbReference type="EMBL" id="CAJJDP010000181">
    <property type="protein sequence ID" value="CAD8214437.1"/>
    <property type="molecule type" value="Genomic_DNA"/>
</dbReference>
<protein>
    <submittedName>
        <fullName evidence="2">Uncharacterized protein</fullName>
    </submittedName>
</protein>
<keyword evidence="1" id="KW-0175">Coiled coil</keyword>
<name>A0A8S1YP55_PAROT</name>
<evidence type="ECO:0000313" key="2">
    <source>
        <dbReference type="EMBL" id="CAD8214437.1"/>
    </source>
</evidence>
<dbReference type="OMA" id="VEFFCIN"/>
<evidence type="ECO:0000256" key="1">
    <source>
        <dbReference type="SAM" id="Coils"/>
    </source>
</evidence>
<organism evidence="2 3">
    <name type="scientific">Paramecium octaurelia</name>
    <dbReference type="NCBI Taxonomy" id="43137"/>
    <lineage>
        <taxon>Eukaryota</taxon>
        <taxon>Sar</taxon>
        <taxon>Alveolata</taxon>
        <taxon>Ciliophora</taxon>
        <taxon>Intramacronucleata</taxon>
        <taxon>Oligohymenophorea</taxon>
        <taxon>Peniculida</taxon>
        <taxon>Parameciidae</taxon>
        <taxon>Paramecium</taxon>
    </lineage>
</organism>
<reference evidence="2" key="1">
    <citation type="submission" date="2021-01" db="EMBL/GenBank/DDBJ databases">
        <authorList>
            <consortium name="Genoscope - CEA"/>
            <person name="William W."/>
        </authorList>
    </citation>
    <scope>NUCLEOTIDE SEQUENCE</scope>
</reference>
<proteinExistence type="predicted"/>
<gene>
    <name evidence="2" type="ORF">POCTA_138.1.T1770018</name>
</gene>
<comment type="caution">
    <text evidence="2">The sequence shown here is derived from an EMBL/GenBank/DDBJ whole genome shotgun (WGS) entry which is preliminary data.</text>
</comment>
<feature type="coiled-coil region" evidence="1">
    <location>
        <begin position="59"/>
        <end position="93"/>
    </location>
</feature>
<evidence type="ECO:0000313" key="3">
    <source>
        <dbReference type="Proteomes" id="UP000683925"/>
    </source>
</evidence>
<dbReference type="AlphaFoldDB" id="A0A8S1YP55"/>
<dbReference type="Proteomes" id="UP000683925">
    <property type="component" value="Unassembled WGS sequence"/>
</dbReference>
<keyword evidence="3" id="KW-1185">Reference proteome</keyword>